<comment type="caution">
    <text evidence="3">The sequence shown here is derived from an EMBL/GenBank/DDBJ whole genome shotgun (WGS) entry which is preliminary data.</text>
</comment>
<evidence type="ECO:0000259" key="2">
    <source>
        <dbReference type="Pfam" id="PF14622"/>
    </source>
</evidence>
<dbReference type="InterPro" id="IPR000999">
    <property type="entry name" value="RNase_III_dom"/>
</dbReference>
<evidence type="ECO:0000313" key="3">
    <source>
        <dbReference type="EMBL" id="KKA26909.1"/>
    </source>
</evidence>
<dbReference type="PANTHER" id="PTHR28160">
    <property type="entry name" value="54S RIBOSOMAL PROTEIN L15, MITOCHONDRIAL"/>
    <property type="match status" value="1"/>
</dbReference>
<dbReference type="FunFam" id="1.10.1520.10:FF:000018">
    <property type="entry name" value="RNase III domain protein"/>
    <property type="match status" value="1"/>
</dbReference>
<sequence length="248" mass="27602">MASRTPTTLLRRTCTALPARRALSTTARLGFDSPSADSSKPRWSYTPPAMKAPFSPHVTKDPRRSEWRVNEDPEVLDSMYTRLLGRDGARMLPEEIKWLAVTHKSFDQARRGMNDRLAYLGRMAIIHECAKSITSAAPKEPTDTPDEFGRVPFSNPLLDSLDNLTSEQPKHVVSVENLERVALEVGLLKAMRWKPRFPEDLAASGQAVILSTTVAAIFGAIVLQHGSEVASRLIRDRLLARIKLMSSN</sequence>
<dbReference type="GO" id="GO:0006396">
    <property type="term" value="P:RNA processing"/>
    <property type="evidence" value="ECO:0007669"/>
    <property type="project" value="InterPro"/>
</dbReference>
<feature type="domain" description="RNase III" evidence="2">
    <location>
        <begin position="94"/>
        <end position="241"/>
    </location>
</feature>
<organism evidence="3 4">
    <name type="scientific">Thielaviopsis punctulata</name>
    <dbReference type="NCBI Taxonomy" id="72032"/>
    <lineage>
        <taxon>Eukaryota</taxon>
        <taxon>Fungi</taxon>
        <taxon>Dikarya</taxon>
        <taxon>Ascomycota</taxon>
        <taxon>Pezizomycotina</taxon>
        <taxon>Sordariomycetes</taxon>
        <taxon>Hypocreomycetidae</taxon>
        <taxon>Microascales</taxon>
        <taxon>Ceratocystidaceae</taxon>
        <taxon>Thielaviopsis</taxon>
    </lineage>
</organism>
<dbReference type="EMBL" id="LAEV01001948">
    <property type="protein sequence ID" value="KKA26909.1"/>
    <property type="molecule type" value="Genomic_DNA"/>
</dbReference>
<dbReference type="Proteomes" id="UP000033483">
    <property type="component" value="Unassembled WGS sequence"/>
</dbReference>
<gene>
    <name evidence="3" type="ORF">TD95_002125</name>
</gene>
<dbReference type="GO" id="GO:0004525">
    <property type="term" value="F:ribonuclease III activity"/>
    <property type="evidence" value="ECO:0007669"/>
    <property type="project" value="InterPro"/>
</dbReference>
<dbReference type="Pfam" id="PF14622">
    <property type="entry name" value="Ribonucleas_3_3"/>
    <property type="match status" value="1"/>
</dbReference>
<dbReference type="GO" id="GO:0005762">
    <property type="term" value="C:mitochondrial large ribosomal subunit"/>
    <property type="evidence" value="ECO:0007669"/>
    <property type="project" value="InterPro"/>
</dbReference>
<feature type="region of interest" description="Disordered" evidence="1">
    <location>
        <begin position="28"/>
        <end position="66"/>
    </location>
</feature>
<keyword evidence="4" id="KW-1185">Reference proteome</keyword>
<evidence type="ECO:0000256" key="1">
    <source>
        <dbReference type="SAM" id="MobiDB-lite"/>
    </source>
</evidence>
<accession>A0A0F4Z8P0</accession>
<dbReference type="InterPro" id="IPR036389">
    <property type="entry name" value="RNase_III_sf"/>
</dbReference>
<evidence type="ECO:0000313" key="4">
    <source>
        <dbReference type="Proteomes" id="UP000033483"/>
    </source>
</evidence>
<proteinExistence type="predicted"/>
<dbReference type="AlphaFoldDB" id="A0A0F4Z8P0"/>
<name>A0A0F4Z8P0_9PEZI</name>
<protein>
    <recommendedName>
        <fullName evidence="2">RNase III domain-containing protein</fullName>
    </recommendedName>
</protein>
<dbReference type="Gene3D" id="1.10.1520.10">
    <property type="entry name" value="Ribonuclease III domain"/>
    <property type="match status" value="1"/>
</dbReference>
<dbReference type="OrthoDB" id="2281895at2759"/>
<dbReference type="PANTHER" id="PTHR28160:SF1">
    <property type="entry name" value="LARGE RIBOSOMAL SUBUNIT PROTEIN ML57"/>
    <property type="match status" value="1"/>
</dbReference>
<dbReference type="GO" id="GO:0003735">
    <property type="term" value="F:structural constituent of ribosome"/>
    <property type="evidence" value="ECO:0007669"/>
    <property type="project" value="InterPro"/>
</dbReference>
<dbReference type="InterPro" id="IPR040030">
    <property type="entry name" value="Ribosomal_mL57"/>
</dbReference>
<dbReference type="SUPFAM" id="SSF69065">
    <property type="entry name" value="RNase III domain-like"/>
    <property type="match status" value="1"/>
</dbReference>
<reference evidence="3 4" key="1">
    <citation type="submission" date="2015-03" db="EMBL/GenBank/DDBJ databases">
        <authorList>
            <person name="Radwan O."/>
            <person name="Al-Naeli F.A."/>
            <person name="Rendon G.A."/>
            <person name="Fields C."/>
        </authorList>
    </citation>
    <scope>NUCLEOTIDE SEQUENCE [LARGE SCALE GENOMIC DNA]</scope>
    <source>
        <strain evidence="3">CR-DP1</strain>
    </source>
</reference>
<dbReference type="GO" id="GO:0032543">
    <property type="term" value="P:mitochondrial translation"/>
    <property type="evidence" value="ECO:0007669"/>
    <property type="project" value="InterPro"/>
</dbReference>